<dbReference type="AlphaFoldDB" id="A0AAW0LHZ0"/>
<keyword evidence="3" id="KW-1185">Reference proteome</keyword>
<evidence type="ECO:0000313" key="2">
    <source>
        <dbReference type="EMBL" id="KAK7850538.1"/>
    </source>
</evidence>
<accession>A0AAW0LHZ0</accession>
<dbReference type="Proteomes" id="UP000237347">
    <property type="component" value="Unassembled WGS sequence"/>
</dbReference>
<proteinExistence type="predicted"/>
<feature type="region of interest" description="Disordered" evidence="1">
    <location>
        <begin position="1"/>
        <end position="21"/>
    </location>
</feature>
<protein>
    <submittedName>
        <fullName evidence="2">Uncharacterized protein</fullName>
    </submittedName>
</protein>
<evidence type="ECO:0000313" key="3">
    <source>
        <dbReference type="Proteomes" id="UP000237347"/>
    </source>
</evidence>
<feature type="compositionally biased region" description="Basic residues" evidence="1">
    <location>
        <begin position="1"/>
        <end position="15"/>
    </location>
</feature>
<comment type="caution">
    <text evidence="2">The sequence shown here is derived from an EMBL/GenBank/DDBJ whole genome shotgun (WGS) entry which is preliminary data.</text>
</comment>
<reference evidence="2 3" key="1">
    <citation type="journal article" date="2018" name="Sci. Data">
        <title>The draft genome sequence of cork oak.</title>
        <authorList>
            <person name="Ramos A.M."/>
            <person name="Usie A."/>
            <person name="Barbosa P."/>
            <person name="Barros P.M."/>
            <person name="Capote T."/>
            <person name="Chaves I."/>
            <person name="Simoes F."/>
            <person name="Abreu I."/>
            <person name="Carrasquinho I."/>
            <person name="Faro C."/>
            <person name="Guimaraes J.B."/>
            <person name="Mendonca D."/>
            <person name="Nobrega F."/>
            <person name="Rodrigues L."/>
            <person name="Saibo N.J.M."/>
            <person name="Varela M.C."/>
            <person name="Egas C."/>
            <person name="Matos J."/>
            <person name="Miguel C.M."/>
            <person name="Oliveira M.M."/>
            <person name="Ricardo C.P."/>
            <person name="Goncalves S."/>
        </authorList>
    </citation>
    <scope>NUCLEOTIDE SEQUENCE [LARGE SCALE GENOMIC DNA]</scope>
    <source>
        <strain evidence="3">cv. HL8</strain>
    </source>
</reference>
<sequence length="97" mass="11183">MVDKRKGKKKNTSKTRKGDIEDQISKKKVDIFSHLEISYPDLDPAESFILVEFELKVVRSDHLVYRGQNSAILSIYGDTKTCHERVDHLVDTKTNFS</sequence>
<dbReference type="EMBL" id="PKMF04000099">
    <property type="protein sequence ID" value="KAK7850538.1"/>
    <property type="molecule type" value="Genomic_DNA"/>
</dbReference>
<name>A0AAW0LHZ0_QUESU</name>
<evidence type="ECO:0000256" key="1">
    <source>
        <dbReference type="SAM" id="MobiDB-lite"/>
    </source>
</evidence>
<gene>
    <name evidence="2" type="ORF">CFP56_000690</name>
</gene>
<organism evidence="2 3">
    <name type="scientific">Quercus suber</name>
    <name type="common">Cork oak</name>
    <dbReference type="NCBI Taxonomy" id="58331"/>
    <lineage>
        <taxon>Eukaryota</taxon>
        <taxon>Viridiplantae</taxon>
        <taxon>Streptophyta</taxon>
        <taxon>Embryophyta</taxon>
        <taxon>Tracheophyta</taxon>
        <taxon>Spermatophyta</taxon>
        <taxon>Magnoliopsida</taxon>
        <taxon>eudicotyledons</taxon>
        <taxon>Gunneridae</taxon>
        <taxon>Pentapetalae</taxon>
        <taxon>rosids</taxon>
        <taxon>fabids</taxon>
        <taxon>Fagales</taxon>
        <taxon>Fagaceae</taxon>
        <taxon>Quercus</taxon>
    </lineage>
</organism>